<dbReference type="EMBL" id="CAOQHR010000004">
    <property type="protein sequence ID" value="CAI6333914.1"/>
    <property type="molecule type" value="Genomic_DNA"/>
</dbReference>
<dbReference type="PROSITE" id="PS00061">
    <property type="entry name" value="ADH_SHORT"/>
    <property type="match status" value="1"/>
</dbReference>
<evidence type="ECO:0000313" key="7">
    <source>
        <dbReference type="Proteomes" id="UP001152607"/>
    </source>
</evidence>
<keyword evidence="7" id="KW-1185">Reference proteome</keyword>
<gene>
    <name evidence="6" type="ORF">PDIGIT_LOCUS6966</name>
</gene>
<accession>A0A9W4UEK9</accession>
<dbReference type="AlphaFoldDB" id="A0A9W4UEK9"/>
<dbReference type="PRINTS" id="PR00081">
    <property type="entry name" value="GDHRDH"/>
</dbReference>
<organism evidence="6 7">
    <name type="scientific">Periconia digitata</name>
    <dbReference type="NCBI Taxonomy" id="1303443"/>
    <lineage>
        <taxon>Eukaryota</taxon>
        <taxon>Fungi</taxon>
        <taxon>Dikarya</taxon>
        <taxon>Ascomycota</taxon>
        <taxon>Pezizomycotina</taxon>
        <taxon>Dothideomycetes</taxon>
        <taxon>Pleosporomycetidae</taxon>
        <taxon>Pleosporales</taxon>
        <taxon>Massarineae</taxon>
        <taxon>Periconiaceae</taxon>
        <taxon>Periconia</taxon>
    </lineage>
</organism>
<sequence length="289" mass="31521">MSTKSITTSISSLTRLSSTVALNPVAVATLLWALTKGPAGFRYRLIDTFKSLRDPTVYARIVRALKWILAIRVAGIANAALNRFALNSWRLNNEKRRWNFPKEVAVITGGCSGIGALVAKRLINKGIKVAILDIQQLPPELQGYANIRFFACDITKPSDVKSAAALVKQSLGAPSILINNAGIAQLKTVMETDPQFLKKIMDVNVLSHYYTVQAFLPDMIENNKGHIMSIASLASYLGIGGITSYCATKAAVLAFHEGLSHEIRIKHKAPNVLVRIIVLLIVDLRTCVA</sequence>
<dbReference type="PRINTS" id="PR00080">
    <property type="entry name" value="SDRFAMILY"/>
</dbReference>
<dbReference type="GO" id="GO:0016616">
    <property type="term" value="F:oxidoreductase activity, acting on the CH-OH group of donors, NAD or NADP as acceptor"/>
    <property type="evidence" value="ECO:0007669"/>
    <property type="project" value="TreeGrafter"/>
</dbReference>
<evidence type="ECO:0000313" key="6">
    <source>
        <dbReference type="EMBL" id="CAI6333914.1"/>
    </source>
</evidence>
<comment type="similarity">
    <text evidence="1 4">Belongs to the short-chain dehydrogenases/reductases (SDR) family.</text>
</comment>
<evidence type="ECO:0008006" key="8">
    <source>
        <dbReference type="Google" id="ProtNLM"/>
    </source>
</evidence>
<dbReference type="PANTHER" id="PTHR24322">
    <property type="entry name" value="PKSB"/>
    <property type="match status" value="1"/>
</dbReference>
<keyword evidence="5" id="KW-0472">Membrane</keyword>
<feature type="transmembrane region" description="Helical" evidence="5">
    <location>
        <begin position="20"/>
        <end position="43"/>
    </location>
</feature>
<dbReference type="Pfam" id="PF00106">
    <property type="entry name" value="adh_short"/>
    <property type="match status" value="1"/>
</dbReference>
<dbReference type="InterPro" id="IPR002347">
    <property type="entry name" value="SDR_fam"/>
</dbReference>
<dbReference type="InterPro" id="IPR020904">
    <property type="entry name" value="Sc_DH/Rdtase_CS"/>
</dbReference>
<keyword evidence="2" id="KW-0521">NADP</keyword>
<evidence type="ECO:0000256" key="1">
    <source>
        <dbReference type="ARBA" id="ARBA00006484"/>
    </source>
</evidence>
<proteinExistence type="inferred from homology"/>
<protein>
    <recommendedName>
        <fullName evidence="8">NAD(P)-binding protein</fullName>
    </recommendedName>
</protein>
<name>A0A9W4UEK9_9PLEO</name>
<dbReference type="Gene3D" id="3.40.50.720">
    <property type="entry name" value="NAD(P)-binding Rossmann-like Domain"/>
    <property type="match status" value="1"/>
</dbReference>
<dbReference type="InterPro" id="IPR036291">
    <property type="entry name" value="NAD(P)-bd_dom_sf"/>
</dbReference>
<keyword evidence="3" id="KW-0560">Oxidoreductase</keyword>
<dbReference type="SUPFAM" id="SSF51735">
    <property type="entry name" value="NAD(P)-binding Rossmann-fold domains"/>
    <property type="match status" value="1"/>
</dbReference>
<evidence type="ECO:0000256" key="4">
    <source>
        <dbReference type="RuleBase" id="RU000363"/>
    </source>
</evidence>
<dbReference type="PANTHER" id="PTHR24322:SF736">
    <property type="entry name" value="RETINOL DEHYDROGENASE 10"/>
    <property type="match status" value="1"/>
</dbReference>
<keyword evidence="5" id="KW-1133">Transmembrane helix</keyword>
<keyword evidence="5" id="KW-0812">Transmembrane</keyword>
<evidence type="ECO:0000256" key="2">
    <source>
        <dbReference type="ARBA" id="ARBA00022857"/>
    </source>
</evidence>
<comment type="caution">
    <text evidence="6">The sequence shown here is derived from an EMBL/GenBank/DDBJ whole genome shotgun (WGS) entry which is preliminary data.</text>
</comment>
<dbReference type="Proteomes" id="UP001152607">
    <property type="component" value="Unassembled WGS sequence"/>
</dbReference>
<evidence type="ECO:0000256" key="3">
    <source>
        <dbReference type="ARBA" id="ARBA00023002"/>
    </source>
</evidence>
<dbReference type="OrthoDB" id="10253736at2759"/>
<reference evidence="6" key="1">
    <citation type="submission" date="2023-01" db="EMBL/GenBank/DDBJ databases">
        <authorList>
            <person name="Van Ghelder C."/>
            <person name="Rancurel C."/>
        </authorList>
    </citation>
    <scope>NUCLEOTIDE SEQUENCE</scope>
    <source>
        <strain evidence="6">CNCM I-4278</strain>
    </source>
</reference>
<evidence type="ECO:0000256" key="5">
    <source>
        <dbReference type="SAM" id="Phobius"/>
    </source>
</evidence>